<dbReference type="AlphaFoldDB" id="A0A2G8T7X9"/>
<reference evidence="4 5" key="1">
    <citation type="submission" date="2017-10" db="EMBL/GenBank/DDBJ databases">
        <title>Massilia psychrophilum sp. nov., a novel purple-pigmented bacterium isolated from Tianshan glacier, Xinjiang Municipality, China.</title>
        <authorList>
            <person name="Wang H."/>
        </authorList>
    </citation>
    <scope>NUCLEOTIDE SEQUENCE [LARGE SCALE GENOMIC DNA]</scope>
    <source>
        <strain evidence="4 5">JCM 30074</strain>
    </source>
</reference>
<dbReference type="EMBL" id="PDOC01000034">
    <property type="protein sequence ID" value="PIL42167.1"/>
    <property type="molecule type" value="Genomic_DNA"/>
</dbReference>
<sequence length="151" mass="16654">MALAHMQIGELARNTGSSVETIRFYEKQKLLPVPSRSSGNYRLYDASHVERLQFIRHCRSLDMTLEEVRALLDFRDGPNEDCAGVNDLLDRHIGHVARRIKELKALQGQLKELRQQCSASQSVSECGILLGLGQAEGGDAANLGTHTGGCH</sequence>
<dbReference type="InterPro" id="IPR011791">
    <property type="entry name" value="CadR-PbrR"/>
</dbReference>
<dbReference type="PROSITE" id="PS50937">
    <property type="entry name" value="HTH_MERR_2"/>
    <property type="match status" value="1"/>
</dbReference>
<protein>
    <submittedName>
        <fullName evidence="4">Cd(II)/Pb(II)-responsive transcriptional regulator</fullName>
    </submittedName>
</protein>
<dbReference type="Proteomes" id="UP000230390">
    <property type="component" value="Unassembled WGS sequence"/>
</dbReference>
<dbReference type="Pfam" id="PF13411">
    <property type="entry name" value="MerR_1"/>
    <property type="match status" value="1"/>
</dbReference>
<keyword evidence="5" id="KW-1185">Reference proteome</keyword>
<dbReference type="GO" id="GO:0003700">
    <property type="term" value="F:DNA-binding transcription factor activity"/>
    <property type="evidence" value="ECO:0007669"/>
    <property type="project" value="InterPro"/>
</dbReference>
<organism evidence="4 5">
    <name type="scientific">Massilia eurypsychrophila</name>
    <dbReference type="NCBI Taxonomy" id="1485217"/>
    <lineage>
        <taxon>Bacteria</taxon>
        <taxon>Pseudomonadati</taxon>
        <taxon>Pseudomonadota</taxon>
        <taxon>Betaproteobacteria</taxon>
        <taxon>Burkholderiales</taxon>
        <taxon>Oxalobacteraceae</taxon>
        <taxon>Telluria group</taxon>
        <taxon>Massilia</taxon>
    </lineage>
</organism>
<accession>A0A2G8T7X9</accession>
<keyword evidence="1" id="KW-0238">DNA-binding</keyword>
<dbReference type="InterPro" id="IPR000551">
    <property type="entry name" value="MerR-type_HTH_dom"/>
</dbReference>
<dbReference type="PANTHER" id="PTHR30204:SF92">
    <property type="entry name" value="HTH-TYPE TRANSCRIPTIONAL REGULATOR ZNTR"/>
    <property type="match status" value="1"/>
</dbReference>
<evidence type="ECO:0000313" key="4">
    <source>
        <dbReference type="EMBL" id="PIL42167.1"/>
    </source>
</evidence>
<comment type="caution">
    <text evidence="4">The sequence shown here is derived from an EMBL/GenBank/DDBJ whole genome shotgun (WGS) entry which is preliminary data.</text>
</comment>
<dbReference type="SMART" id="SM00422">
    <property type="entry name" value="HTH_MERR"/>
    <property type="match status" value="1"/>
</dbReference>
<name>A0A2G8T7X9_9BURK</name>
<dbReference type="CDD" id="cd04784">
    <property type="entry name" value="HTH_CadR-PbrR"/>
    <property type="match status" value="1"/>
</dbReference>
<feature type="coiled-coil region" evidence="2">
    <location>
        <begin position="96"/>
        <end position="123"/>
    </location>
</feature>
<dbReference type="InterPro" id="IPR009061">
    <property type="entry name" value="DNA-bd_dom_put_sf"/>
</dbReference>
<evidence type="ECO:0000256" key="2">
    <source>
        <dbReference type="SAM" id="Coils"/>
    </source>
</evidence>
<dbReference type="InterPro" id="IPR047057">
    <property type="entry name" value="MerR_fam"/>
</dbReference>
<dbReference type="GO" id="GO:0046872">
    <property type="term" value="F:metal ion binding"/>
    <property type="evidence" value="ECO:0007669"/>
    <property type="project" value="InterPro"/>
</dbReference>
<dbReference type="GO" id="GO:0045893">
    <property type="term" value="P:positive regulation of DNA-templated transcription"/>
    <property type="evidence" value="ECO:0007669"/>
    <property type="project" value="InterPro"/>
</dbReference>
<dbReference type="PRINTS" id="PR00040">
    <property type="entry name" value="HTHMERR"/>
</dbReference>
<feature type="domain" description="HTH merR-type" evidence="3">
    <location>
        <begin position="5"/>
        <end position="74"/>
    </location>
</feature>
<evidence type="ECO:0000256" key="1">
    <source>
        <dbReference type="ARBA" id="ARBA00023125"/>
    </source>
</evidence>
<dbReference type="SUPFAM" id="SSF46955">
    <property type="entry name" value="Putative DNA-binding domain"/>
    <property type="match status" value="1"/>
</dbReference>
<gene>
    <name evidence="4" type="primary">cadR</name>
    <name evidence="4" type="ORF">CR105_25810</name>
</gene>
<dbReference type="Gene3D" id="1.10.1660.10">
    <property type="match status" value="1"/>
</dbReference>
<dbReference type="GO" id="GO:0003677">
    <property type="term" value="F:DNA binding"/>
    <property type="evidence" value="ECO:0007669"/>
    <property type="project" value="UniProtKB-KW"/>
</dbReference>
<proteinExistence type="predicted"/>
<evidence type="ECO:0000259" key="3">
    <source>
        <dbReference type="PROSITE" id="PS50937"/>
    </source>
</evidence>
<evidence type="ECO:0000313" key="5">
    <source>
        <dbReference type="Proteomes" id="UP000230390"/>
    </source>
</evidence>
<dbReference type="NCBIfam" id="TIGR02047">
    <property type="entry name" value="CadR-PbrR"/>
    <property type="match status" value="1"/>
</dbReference>
<dbReference type="PANTHER" id="PTHR30204">
    <property type="entry name" value="REDOX-CYCLING DRUG-SENSING TRANSCRIPTIONAL ACTIVATOR SOXR"/>
    <property type="match status" value="1"/>
</dbReference>
<keyword evidence="2" id="KW-0175">Coiled coil</keyword>